<organism evidence="5 6">
    <name type="scientific">Candidatus Uhrbacteria bacterium RIFCSPLOWO2_02_FULL_48_12</name>
    <dbReference type="NCBI Taxonomy" id="1802407"/>
    <lineage>
        <taxon>Bacteria</taxon>
        <taxon>Candidatus Uhriibacteriota</taxon>
    </lineage>
</organism>
<dbReference type="PRINTS" id="PR00690">
    <property type="entry name" value="ADHESNFAMILY"/>
</dbReference>
<dbReference type="Proteomes" id="UP000178723">
    <property type="component" value="Unassembled WGS sequence"/>
</dbReference>
<evidence type="ECO:0000256" key="2">
    <source>
        <dbReference type="ARBA" id="ARBA00022448"/>
    </source>
</evidence>
<keyword evidence="3" id="KW-0732">Signal</keyword>
<evidence type="ECO:0000256" key="4">
    <source>
        <dbReference type="RuleBase" id="RU003512"/>
    </source>
</evidence>
<dbReference type="SUPFAM" id="SSF53807">
    <property type="entry name" value="Helical backbone' metal receptor"/>
    <property type="match status" value="1"/>
</dbReference>
<dbReference type="InterPro" id="IPR006128">
    <property type="entry name" value="Lipoprotein_PsaA-like"/>
</dbReference>
<comment type="caution">
    <text evidence="5">The sequence shown here is derived from an EMBL/GenBank/DDBJ whole genome shotgun (WGS) entry which is preliminary data.</text>
</comment>
<keyword evidence="2 4" id="KW-0813">Transport</keyword>
<dbReference type="GO" id="GO:0007155">
    <property type="term" value="P:cell adhesion"/>
    <property type="evidence" value="ECO:0007669"/>
    <property type="project" value="InterPro"/>
</dbReference>
<dbReference type="PANTHER" id="PTHR42953:SF3">
    <property type="entry name" value="HIGH-AFFINITY ZINC UPTAKE SYSTEM PROTEIN ZNUA"/>
    <property type="match status" value="1"/>
</dbReference>
<accession>A0A1F7V7Q0</accession>
<reference evidence="5 6" key="1">
    <citation type="journal article" date="2016" name="Nat. Commun.">
        <title>Thousands of microbial genomes shed light on interconnected biogeochemical processes in an aquifer system.</title>
        <authorList>
            <person name="Anantharaman K."/>
            <person name="Brown C.T."/>
            <person name="Hug L.A."/>
            <person name="Sharon I."/>
            <person name="Castelle C.J."/>
            <person name="Probst A.J."/>
            <person name="Thomas B.C."/>
            <person name="Singh A."/>
            <person name="Wilkins M.J."/>
            <person name="Karaoz U."/>
            <person name="Brodie E.L."/>
            <person name="Williams K.H."/>
            <person name="Hubbard S.S."/>
            <person name="Banfield J.F."/>
        </authorList>
    </citation>
    <scope>NUCLEOTIDE SEQUENCE [LARGE SCALE GENOMIC DNA]</scope>
</reference>
<protein>
    <recommendedName>
        <fullName evidence="7">Zinc ABC transporter substrate-binding protein</fullName>
    </recommendedName>
</protein>
<dbReference type="Gene3D" id="3.40.50.1980">
    <property type="entry name" value="Nitrogenase molybdenum iron protein domain"/>
    <property type="match status" value="2"/>
</dbReference>
<proteinExistence type="inferred from homology"/>
<evidence type="ECO:0000256" key="3">
    <source>
        <dbReference type="ARBA" id="ARBA00022729"/>
    </source>
</evidence>
<gene>
    <name evidence="5" type="ORF">A3I40_00280</name>
</gene>
<dbReference type="InterPro" id="IPR050492">
    <property type="entry name" value="Bact_metal-bind_prot9"/>
</dbReference>
<name>A0A1F7V7Q0_9BACT</name>
<dbReference type="InterPro" id="IPR006127">
    <property type="entry name" value="ZnuA-like"/>
</dbReference>
<dbReference type="EMBL" id="MGEP01000047">
    <property type="protein sequence ID" value="OGL86519.1"/>
    <property type="molecule type" value="Genomic_DNA"/>
</dbReference>
<evidence type="ECO:0000313" key="5">
    <source>
        <dbReference type="EMBL" id="OGL86519.1"/>
    </source>
</evidence>
<dbReference type="Pfam" id="PF01297">
    <property type="entry name" value="ZnuA"/>
    <property type="match status" value="1"/>
</dbReference>
<dbReference type="AlphaFoldDB" id="A0A1F7V7Q0"/>
<comment type="similarity">
    <text evidence="1 4">Belongs to the bacterial solute-binding protein 9 family.</text>
</comment>
<evidence type="ECO:0000256" key="1">
    <source>
        <dbReference type="ARBA" id="ARBA00011028"/>
    </source>
</evidence>
<dbReference type="GO" id="GO:0046872">
    <property type="term" value="F:metal ion binding"/>
    <property type="evidence" value="ECO:0007669"/>
    <property type="project" value="InterPro"/>
</dbReference>
<evidence type="ECO:0000313" key="6">
    <source>
        <dbReference type="Proteomes" id="UP000178723"/>
    </source>
</evidence>
<dbReference type="STRING" id="1802407.A3I40_00280"/>
<dbReference type="PANTHER" id="PTHR42953">
    <property type="entry name" value="HIGH-AFFINITY ZINC UPTAKE SYSTEM PROTEIN ZNUA-RELATED"/>
    <property type="match status" value="1"/>
</dbReference>
<evidence type="ECO:0008006" key="7">
    <source>
        <dbReference type="Google" id="ProtNLM"/>
    </source>
</evidence>
<sequence length="305" mass="33750">MNIRRLIIIIVFSTFLIVAVMAGALRSKQPSALKQTISNKETDSIIIVATTYPLYDFTRAVVGEAPGVTVKNLLPFNVGPHDFSPTTETTATISAASVIIKNGLGFDAYIEKLIAASGSRAVIINTSTGSEILYNNDAPDVHIWLNPKNAVVQIQHIRDALIAIDPENKNIYEQNTGRYMTLINRLDSEYEQTLEKVSQKKFVSYHSAFRYLAKRYGLEESATVVSAPEAEPSAREIALITKIIKDQKIKVIFSEPQFTPKIVESLATDLNLQILILDPVETGSAEDNYLAIMRRNLEALKKGLP</sequence>
<dbReference type="GO" id="GO:0030001">
    <property type="term" value="P:metal ion transport"/>
    <property type="evidence" value="ECO:0007669"/>
    <property type="project" value="InterPro"/>
</dbReference>